<accession>A0A164NPL8</accession>
<dbReference type="Proteomes" id="UP000076512">
    <property type="component" value="Unassembled WGS sequence"/>
</dbReference>
<gene>
    <name evidence="1" type="ORF">AWN90_21090</name>
</gene>
<organism evidence="1 2">
    <name type="scientific">Nocardia terpenica</name>
    <dbReference type="NCBI Taxonomy" id="455432"/>
    <lineage>
        <taxon>Bacteria</taxon>
        <taxon>Bacillati</taxon>
        <taxon>Actinomycetota</taxon>
        <taxon>Actinomycetes</taxon>
        <taxon>Mycobacteriales</taxon>
        <taxon>Nocardiaceae</taxon>
        <taxon>Nocardia</taxon>
    </lineage>
</organism>
<protein>
    <submittedName>
        <fullName evidence="1">Uncharacterized protein</fullName>
    </submittedName>
</protein>
<keyword evidence="2" id="KW-1185">Reference proteome</keyword>
<evidence type="ECO:0000313" key="2">
    <source>
        <dbReference type="Proteomes" id="UP000076512"/>
    </source>
</evidence>
<dbReference type="EMBL" id="LWGR01000004">
    <property type="protein sequence ID" value="KZM74582.1"/>
    <property type="molecule type" value="Genomic_DNA"/>
</dbReference>
<comment type="caution">
    <text evidence="1">The sequence shown here is derived from an EMBL/GenBank/DDBJ whole genome shotgun (WGS) entry which is preliminary data.</text>
</comment>
<evidence type="ECO:0000313" key="1">
    <source>
        <dbReference type="EMBL" id="KZM74582.1"/>
    </source>
</evidence>
<sequence>MRKTSTKQVNRELEWERAHGMITAFGESKTVTAWSNDPRCTVKQRLLRTRLAAGWDPGDAIIRPKRTAAPQLFTHKGRTLTLREWAEQSGIEYNTLLLRTTRRRMTLAQALAKGPDDPNFRIVVTAFGETKSISQWAVDDRANCGAATLRKRLRDGWDPEQAITAQPQVSRRQDTGVPYTVSDMRMGLKDRAHRAHDPRQTFQSRMDYHGRTLEAALRSLGWIPHEPERIELDLLQIGAEDLQPGDNIIARIQNTDSGHPYFTVRRTTKPLR</sequence>
<reference evidence="1 2" key="1">
    <citation type="submission" date="2016-04" db="EMBL/GenBank/DDBJ databases">
        <authorList>
            <person name="Evans L.H."/>
            <person name="Alamgir A."/>
            <person name="Owens N."/>
            <person name="Weber N.D."/>
            <person name="Virtaneva K."/>
            <person name="Barbian K."/>
            <person name="Babar A."/>
            <person name="Rosenke K."/>
        </authorList>
    </citation>
    <scope>NUCLEOTIDE SEQUENCE [LARGE SCALE GENOMIC DNA]</scope>
    <source>
        <strain evidence="1 2">IFM 0406</strain>
    </source>
</reference>
<dbReference type="AlphaFoldDB" id="A0A164NPL8"/>
<proteinExistence type="predicted"/>
<dbReference type="STRING" id="455432.AWN90_21090"/>
<name>A0A164NPL8_9NOCA</name>